<evidence type="ECO:0000313" key="3">
    <source>
        <dbReference type="Proteomes" id="UP000596742"/>
    </source>
</evidence>
<dbReference type="SUPFAM" id="SSF56436">
    <property type="entry name" value="C-type lectin-like"/>
    <property type="match status" value="1"/>
</dbReference>
<dbReference type="InterPro" id="IPR016186">
    <property type="entry name" value="C-type_lectin-like/link_sf"/>
</dbReference>
<accession>A0A8B6GA78</accession>
<dbReference type="AlphaFoldDB" id="A0A8B6GA78"/>
<dbReference type="PROSITE" id="PS50041">
    <property type="entry name" value="C_TYPE_LECTIN_2"/>
    <property type="match status" value="1"/>
</dbReference>
<feature type="domain" description="C-type lectin" evidence="1">
    <location>
        <begin position="34"/>
        <end position="145"/>
    </location>
</feature>
<proteinExistence type="predicted"/>
<dbReference type="PANTHER" id="PTHR22803">
    <property type="entry name" value="MANNOSE, PHOSPHOLIPASE, LECTIN RECEPTOR RELATED"/>
    <property type="match status" value="1"/>
</dbReference>
<organism evidence="2 3">
    <name type="scientific">Mytilus galloprovincialis</name>
    <name type="common">Mediterranean mussel</name>
    <dbReference type="NCBI Taxonomy" id="29158"/>
    <lineage>
        <taxon>Eukaryota</taxon>
        <taxon>Metazoa</taxon>
        <taxon>Spiralia</taxon>
        <taxon>Lophotrochozoa</taxon>
        <taxon>Mollusca</taxon>
        <taxon>Bivalvia</taxon>
        <taxon>Autobranchia</taxon>
        <taxon>Pteriomorphia</taxon>
        <taxon>Mytilida</taxon>
        <taxon>Mytiloidea</taxon>
        <taxon>Mytilidae</taxon>
        <taxon>Mytilinae</taxon>
        <taxon>Mytilus</taxon>
    </lineage>
</organism>
<comment type="caution">
    <text evidence="2">The sequence shown here is derived from an EMBL/GenBank/DDBJ whole genome shotgun (WGS) entry which is preliminary data.</text>
</comment>
<dbReference type="OrthoDB" id="6162243at2759"/>
<name>A0A8B6GA78_MYTGA</name>
<gene>
    <name evidence="2" type="ORF">MGAL_10B019061</name>
</gene>
<keyword evidence="3" id="KW-1185">Reference proteome</keyword>
<dbReference type="Gene3D" id="3.10.100.10">
    <property type="entry name" value="Mannose-Binding Protein A, subunit A"/>
    <property type="match status" value="1"/>
</dbReference>
<evidence type="ECO:0000313" key="2">
    <source>
        <dbReference type="EMBL" id="VDI61113.1"/>
    </source>
</evidence>
<dbReference type="CDD" id="cd00037">
    <property type="entry name" value="CLECT"/>
    <property type="match status" value="1"/>
</dbReference>
<reference evidence="2" key="1">
    <citation type="submission" date="2018-11" db="EMBL/GenBank/DDBJ databases">
        <authorList>
            <person name="Alioto T."/>
            <person name="Alioto T."/>
        </authorList>
    </citation>
    <scope>NUCLEOTIDE SEQUENCE</scope>
</reference>
<dbReference type="SMART" id="SM00034">
    <property type="entry name" value="CLECT"/>
    <property type="match status" value="1"/>
</dbReference>
<dbReference type="EMBL" id="UYJE01008108">
    <property type="protein sequence ID" value="VDI61113.1"/>
    <property type="molecule type" value="Genomic_DNA"/>
</dbReference>
<evidence type="ECO:0000259" key="1">
    <source>
        <dbReference type="PROSITE" id="PS50041"/>
    </source>
</evidence>
<protein>
    <recommendedName>
        <fullName evidence="1">C-type lectin domain-containing protein</fullName>
    </recommendedName>
</protein>
<dbReference type="InterPro" id="IPR001304">
    <property type="entry name" value="C-type_lectin-like"/>
</dbReference>
<dbReference type="Proteomes" id="UP000596742">
    <property type="component" value="Unassembled WGS sequence"/>
</dbReference>
<dbReference type="InterPro" id="IPR016187">
    <property type="entry name" value="CTDL_fold"/>
</dbReference>
<dbReference type="Pfam" id="PF00059">
    <property type="entry name" value="Lectin_C"/>
    <property type="match status" value="1"/>
</dbReference>
<sequence length="201" mass="22836">MMIFFMLLVPAIFAQDDVSRCPSNLIRSSALIAHNGYCYEFVINHNFDWQHAHGDCTSKGGHLVVVRSSTDNLFLMSSLRSLNFHGDIVWIGLSDQKVEGTYEWPTGEQVTYTNWASGQPDLQAIIEDCVVMKYSDGGHWHDYACFNFIFHQNNYPWICEYKQEHYAQKTTTTPLPDRERPATTEEGVYLTPGGSATIIGK</sequence>
<dbReference type="InterPro" id="IPR050111">
    <property type="entry name" value="C-type_lectin/snaclec_domain"/>
</dbReference>